<feature type="non-terminal residue" evidence="1">
    <location>
        <position position="1"/>
    </location>
</feature>
<dbReference type="EMBL" id="HADY01012994">
    <property type="protein sequence ID" value="SBP51479.1"/>
    <property type="molecule type" value="Transcribed_RNA"/>
</dbReference>
<reference evidence="1" key="2">
    <citation type="submission" date="2016-06" db="EMBL/GenBank/DDBJ databases">
        <title>The genome of a short-lived fish provides insights into sex chromosome evolution and the genetic control of aging.</title>
        <authorList>
            <person name="Reichwald K."/>
            <person name="Felder M."/>
            <person name="Petzold A."/>
            <person name="Koch P."/>
            <person name="Groth M."/>
            <person name="Platzer M."/>
        </authorList>
    </citation>
    <scope>NUCLEOTIDE SEQUENCE</scope>
    <source>
        <tissue evidence="1">Brain</tissue>
    </source>
</reference>
<name>A0A1A8A8S6_NOTFU</name>
<organism evidence="1">
    <name type="scientific">Nothobranchius furzeri</name>
    <name type="common">Turquoise killifish</name>
    <dbReference type="NCBI Taxonomy" id="105023"/>
    <lineage>
        <taxon>Eukaryota</taxon>
        <taxon>Metazoa</taxon>
        <taxon>Chordata</taxon>
        <taxon>Craniata</taxon>
        <taxon>Vertebrata</taxon>
        <taxon>Euteleostomi</taxon>
        <taxon>Actinopterygii</taxon>
        <taxon>Neopterygii</taxon>
        <taxon>Teleostei</taxon>
        <taxon>Neoteleostei</taxon>
        <taxon>Acanthomorphata</taxon>
        <taxon>Ovalentaria</taxon>
        <taxon>Atherinomorphae</taxon>
        <taxon>Cyprinodontiformes</taxon>
        <taxon>Nothobranchiidae</taxon>
        <taxon>Nothobranchius</taxon>
    </lineage>
</organism>
<protein>
    <submittedName>
        <fullName evidence="1">Si:ch211-240b21.2</fullName>
    </submittedName>
</protein>
<accession>A0A1A8A8S6</accession>
<reference evidence="1" key="1">
    <citation type="submission" date="2016-05" db="EMBL/GenBank/DDBJ databases">
        <authorList>
            <person name="Lavstsen T."/>
            <person name="Jespersen J.S."/>
        </authorList>
    </citation>
    <scope>NUCLEOTIDE SEQUENCE</scope>
    <source>
        <tissue evidence="1">Brain</tissue>
    </source>
</reference>
<evidence type="ECO:0000313" key="1">
    <source>
        <dbReference type="EMBL" id="SBP51479.1"/>
    </source>
</evidence>
<sequence>IFHQPPLLTSNAAITSLQYFNSPQESRGHK</sequence>
<dbReference type="AlphaFoldDB" id="A0A1A8A8S6"/>
<proteinExistence type="predicted"/>
<gene>
    <name evidence="1" type="primary">SI:CH211-240B21.2</name>
</gene>